<feature type="domain" description="VWFA" evidence="2">
    <location>
        <begin position="275"/>
        <end position="474"/>
    </location>
</feature>
<dbReference type="GeneID" id="18910164"/>
<dbReference type="Gene3D" id="3.40.50.410">
    <property type="entry name" value="von Willebrand factor, type A domain"/>
    <property type="match status" value="1"/>
</dbReference>
<dbReference type="Pfam" id="PF13768">
    <property type="entry name" value="VWA_3"/>
    <property type="match status" value="1"/>
</dbReference>
<organism evidence="4 5">
    <name type="scientific">Phanerochaete carnosa (strain HHB-10118-sp)</name>
    <name type="common">White-rot fungus</name>
    <name type="synonym">Peniophora carnosa</name>
    <dbReference type="NCBI Taxonomy" id="650164"/>
    <lineage>
        <taxon>Eukaryota</taxon>
        <taxon>Fungi</taxon>
        <taxon>Dikarya</taxon>
        <taxon>Basidiomycota</taxon>
        <taxon>Agaricomycotina</taxon>
        <taxon>Agaricomycetes</taxon>
        <taxon>Polyporales</taxon>
        <taxon>Phanerochaetaceae</taxon>
        <taxon>Phanerochaete</taxon>
    </lineage>
</organism>
<dbReference type="InterPro" id="IPR036465">
    <property type="entry name" value="vWFA_dom_sf"/>
</dbReference>
<dbReference type="HOGENOM" id="CLU_003826_0_0_1"/>
<feature type="compositionally biased region" description="Polar residues" evidence="1">
    <location>
        <begin position="732"/>
        <end position="754"/>
    </location>
</feature>
<feature type="region of interest" description="Disordered" evidence="1">
    <location>
        <begin position="603"/>
        <end position="630"/>
    </location>
</feature>
<gene>
    <name evidence="4" type="ORF">PHACADRAFT_183721</name>
</gene>
<dbReference type="SMART" id="SM00327">
    <property type="entry name" value="VWA"/>
    <property type="match status" value="1"/>
</dbReference>
<dbReference type="AlphaFoldDB" id="K5V3T4"/>
<feature type="compositionally biased region" description="Pro residues" evidence="1">
    <location>
        <begin position="713"/>
        <end position="724"/>
    </location>
</feature>
<evidence type="ECO:0000256" key="1">
    <source>
        <dbReference type="SAM" id="MobiDB-lite"/>
    </source>
</evidence>
<dbReference type="RefSeq" id="XP_007395064.1">
    <property type="nucleotide sequence ID" value="XM_007395002.1"/>
</dbReference>
<dbReference type="OrthoDB" id="1729737at2759"/>
<evidence type="ECO:0008006" key="6">
    <source>
        <dbReference type="Google" id="ProtNLM"/>
    </source>
</evidence>
<dbReference type="InParanoid" id="K5V3T4"/>
<dbReference type="PANTHER" id="PTHR45737">
    <property type="entry name" value="VON WILLEBRAND FACTOR A DOMAIN-CONTAINING PROTEIN 5A"/>
    <property type="match status" value="1"/>
</dbReference>
<feature type="compositionally biased region" description="Low complexity" evidence="1">
    <location>
        <begin position="679"/>
        <end position="701"/>
    </location>
</feature>
<reference evidence="4 5" key="1">
    <citation type="journal article" date="2012" name="BMC Genomics">
        <title>Comparative genomics of the white-rot fungi, Phanerochaete carnosa and P. chrysosporium, to elucidate the genetic basis of the distinct wood types they colonize.</title>
        <authorList>
            <person name="Suzuki H."/>
            <person name="MacDonald J."/>
            <person name="Syed K."/>
            <person name="Salamov A."/>
            <person name="Hori C."/>
            <person name="Aerts A."/>
            <person name="Henrissat B."/>
            <person name="Wiebenga A."/>
            <person name="vanKuyk P.A."/>
            <person name="Barry K."/>
            <person name="Lindquist E."/>
            <person name="LaButti K."/>
            <person name="Lapidus A."/>
            <person name="Lucas S."/>
            <person name="Coutinho P."/>
            <person name="Gong Y."/>
            <person name="Samejima M."/>
            <person name="Mahadevan R."/>
            <person name="Abou-Zaid M."/>
            <person name="de Vries R.P."/>
            <person name="Igarashi K."/>
            <person name="Yadav J.S."/>
            <person name="Grigoriev I.V."/>
            <person name="Master E.R."/>
        </authorList>
    </citation>
    <scope>NUCLEOTIDE SEQUENCE [LARGE SCALE GENOMIC DNA]</scope>
    <source>
        <strain evidence="4 5">HHB-10118-sp</strain>
    </source>
</reference>
<dbReference type="KEGG" id="pco:PHACADRAFT_183721"/>
<accession>K5V3T4</accession>
<dbReference type="InterPro" id="IPR002035">
    <property type="entry name" value="VWF_A"/>
</dbReference>
<dbReference type="InterPro" id="IPR013694">
    <property type="entry name" value="VIT"/>
</dbReference>
<dbReference type="SUPFAM" id="SSF53300">
    <property type="entry name" value="vWA-like"/>
    <property type="match status" value="1"/>
</dbReference>
<feature type="region of interest" description="Disordered" evidence="1">
    <location>
        <begin position="667"/>
        <end position="754"/>
    </location>
</feature>
<dbReference type="EMBL" id="JH930471">
    <property type="protein sequence ID" value="EKM57246.1"/>
    <property type="molecule type" value="Genomic_DNA"/>
</dbReference>
<evidence type="ECO:0000259" key="2">
    <source>
        <dbReference type="PROSITE" id="PS50234"/>
    </source>
</evidence>
<keyword evidence="5" id="KW-1185">Reference proteome</keyword>
<sequence length="928" mass="99925">MQLPTSTSARPCGIVYILPDLSEAYLPLEKADIHVNIVDVSAIVTFTQNFWQYSSDGLQKAKYIFPVPARAAVCGFEMTTEDGTVIAAVAKEKEEAKREHEQAISQGRMTGLVEQVTDDIFSISLGALPSHQMIQAQTTYVLDLMDEDISYQVRLQIPMYIGMRYGNLPEGMQGAKQISPHRVSISADIQMQSTVKNITSPTHPTVIISDSGSAYTLRNARYISEDFLAQDFVLSVTAEGLDAPRCFAQKMKNGATAIQLNIVPKFNLPSISRQEYIFLVDRSGSMDGSKIETAKKTLVMLLRALPSQGTHFNIFSFGSHCDSLWPQSIPYDGKTLDEATRHVDTMYANYGGTEIQSALQQVFNSRKTDKPTACFVLTDGETYNIDHTISTVDLAVKQASPSAPLRVFTLGIGTTTSSAMCEGISRAGNGVCLMATTTESIIGKCSKLVRASRTYILKNVSVDWGVHTNLLEAYRTGNTELKSIRQAPAQVSAIYPGTRLIVFALIDYQSYTPPNEVMICAQRDGQGEVLQFSVPIQVVEFPSDSPHGRLIPTLAARRAIMDLEDDNRGLLSPDVKATIVKLGTEYQLASRYTSFVAVDRRTKAEVEQEQPRQEPFSAHQDPENNFFKPFPQATSASIFSGLQARVAAPPAPPPPPGIFGPYAASALPSSAAPAPPPASGAGRVTTFGSSSGSATQTSTPSKFSLFGSSSLQAPPPPPPPPPPARGAGRVTTFGSPSGGATQTSTPSEFSLFGSSPSQAPTLFGAVQNQSFSAPSPSLSTSSSLFSAPPVTHLQSIPCGFMPQAMGRLTGAAPVPPAVSEEERSLDESSLSTEDKVLKLVRLQSFDGSFSPTVSLENLVGKTCLAEATRLQIDQKVWATVLAVAFLKKYMKDQPELLDGLVEKAMDYLSETSGVDIDALLTQAENFVV</sequence>
<dbReference type="Proteomes" id="UP000008370">
    <property type="component" value="Unassembled WGS sequence"/>
</dbReference>
<dbReference type="STRING" id="650164.K5V3T4"/>
<dbReference type="PROSITE" id="PS51468">
    <property type="entry name" value="VIT"/>
    <property type="match status" value="1"/>
</dbReference>
<dbReference type="PANTHER" id="PTHR45737:SF6">
    <property type="entry name" value="VON WILLEBRAND FACTOR A DOMAIN-CONTAINING PROTEIN 5A"/>
    <property type="match status" value="1"/>
</dbReference>
<evidence type="ECO:0000259" key="3">
    <source>
        <dbReference type="PROSITE" id="PS51468"/>
    </source>
</evidence>
<evidence type="ECO:0000313" key="5">
    <source>
        <dbReference type="Proteomes" id="UP000008370"/>
    </source>
</evidence>
<feature type="compositionally biased region" description="Basic and acidic residues" evidence="1">
    <location>
        <begin position="603"/>
        <end position="612"/>
    </location>
</feature>
<evidence type="ECO:0000313" key="4">
    <source>
        <dbReference type="EMBL" id="EKM57246.1"/>
    </source>
</evidence>
<protein>
    <recommendedName>
        <fullName evidence="6">VIT domain-containing protein</fullName>
    </recommendedName>
</protein>
<dbReference type="Pfam" id="PF08487">
    <property type="entry name" value="VIT"/>
    <property type="match status" value="1"/>
</dbReference>
<dbReference type="SMART" id="SM00609">
    <property type="entry name" value="VIT"/>
    <property type="match status" value="1"/>
</dbReference>
<name>K5V3T4_PHACS</name>
<proteinExistence type="predicted"/>
<feature type="domain" description="VIT" evidence="3">
    <location>
        <begin position="12"/>
        <end position="142"/>
    </location>
</feature>
<dbReference type="PROSITE" id="PS50234">
    <property type="entry name" value="VWFA"/>
    <property type="match status" value="1"/>
</dbReference>